<evidence type="ECO:0000256" key="1">
    <source>
        <dbReference type="ARBA" id="ARBA00004370"/>
    </source>
</evidence>
<proteinExistence type="predicted"/>
<dbReference type="InterPro" id="IPR045063">
    <property type="entry name" value="Dynamin_N"/>
</dbReference>
<dbReference type="OrthoDB" id="9802035at2"/>
<evidence type="ECO:0000256" key="4">
    <source>
        <dbReference type="ARBA" id="ARBA00023134"/>
    </source>
</evidence>
<keyword evidence="3" id="KW-0378">Hydrolase</keyword>
<comment type="caution">
    <text evidence="8">The sequence shown here is derived from an EMBL/GenBank/DDBJ whole genome shotgun (WGS) entry which is preliminary data.</text>
</comment>
<keyword evidence="2" id="KW-0547">Nucleotide-binding</keyword>
<keyword evidence="6" id="KW-0175">Coiled coil</keyword>
<dbReference type="Gene3D" id="3.40.50.300">
    <property type="entry name" value="P-loop containing nucleotide triphosphate hydrolases"/>
    <property type="match status" value="1"/>
</dbReference>
<organism evidence="8 9">
    <name type="scientific">Desulfobotulus alkaliphilus</name>
    <dbReference type="NCBI Taxonomy" id="622671"/>
    <lineage>
        <taxon>Bacteria</taxon>
        <taxon>Pseudomonadati</taxon>
        <taxon>Thermodesulfobacteriota</taxon>
        <taxon>Desulfobacteria</taxon>
        <taxon>Desulfobacterales</taxon>
        <taxon>Desulfobacteraceae</taxon>
        <taxon>Desulfobotulus</taxon>
    </lineage>
</organism>
<evidence type="ECO:0000256" key="5">
    <source>
        <dbReference type="ARBA" id="ARBA00023136"/>
    </source>
</evidence>
<protein>
    <submittedName>
        <fullName evidence="8">Dynamin family protein</fullName>
    </submittedName>
</protein>
<evidence type="ECO:0000313" key="9">
    <source>
        <dbReference type="Proteomes" id="UP000318307"/>
    </source>
</evidence>
<evidence type="ECO:0000256" key="2">
    <source>
        <dbReference type="ARBA" id="ARBA00022741"/>
    </source>
</evidence>
<dbReference type="GO" id="GO:0003924">
    <property type="term" value="F:GTPase activity"/>
    <property type="evidence" value="ECO:0007669"/>
    <property type="project" value="InterPro"/>
</dbReference>
<reference evidence="8 9" key="1">
    <citation type="submission" date="2019-07" db="EMBL/GenBank/DDBJ databases">
        <title>Genome sequencing of 100 strains of the haloalkaliphilic chemolithoautotrophic sulfur-oxidizing bacterium Thioalkalivibrio.</title>
        <authorList>
            <person name="Muyzer G."/>
        </authorList>
    </citation>
    <scope>NUCLEOTIDE SEQUENCE [LARGE SCALE GENOMIC DNA]</scope>
    <source>
        <strain evidence="8 9">ASO4-4</strain>
    </source>
</reference>
<keyword evidence="5" id="KW-0472">Membrane</keyword>
<gene>
    <name evidence="8" type="ORF">LZ24_01461</name>
</gene>
<evidence type="ECO:0000313" key="8">
    <source>
        <dbReference type="EMBL" id="TWI73050.1"/>
    </source>
</evidence>
<evidence type="ECO:0000256" key="3">
    <source>
        <dbReference type="ARBA" id="ARBA00022801"/>
    </source>
</evidence>
<dbReference type="GO" id="GO:0005525">
    <property type="term" value="F:GTP binding"/>
    <property type="evidence" value="ECO:0007669"/>
    <property type="project" value="UniProtKB-KW"/>
</dbReference>
<dbReference type="Pfam" id="PF00350">
    <property type="entry name" value="Dynamin_N"/>
    <property type="match status" value="1"/>
</dbReference>
<keyword evidence="9" id="KW-1185">Reference proteome</keyword>
<dbReference type="InterPro" id="IPR027417">
    <property type="entry name" value="P-loop_NTPase"/>
</dbReference>
<sequence length="701" mass="80012">MSHPHLQHLETLASDLSPWSAVFPEGIRNIQSLRQEFHTRLERFQAEEQRLSIGIMGQVKAGKSSFVNALLFGGLPVLPEAATPKTANLTAITWGESPLLELEYYTKTEWQALKDQAASKSELTEAKMARELMAMVEKSGLDPMEKIHKQRESISFNSPKDLVSVLNDYAGENGRFTPVIKMIHIYLPMDELKGFEIVDTPGMNDPILSRTEKTREYMARCDVVFFLSRAGQFLDASDTDLLARQLPGRGVKRMVLVAGQFDNVIYEDGPQRNSLEDCEKNLCTRLTRRAEDEMEKMARDFEMRERPALASLMRSMKTPVLSSTFAHGFASWPEDNWGKTMKHMHKLLQEMAEEEWNSRFSSKDWQRISGFDLLQEHYQKARNEKKEILQQQINGLIPESKQQVALRVEELEDSVNQRLDFLNKNEISVINEQRQASESRIQTIAVVLSEVISKNLNHIQKTRAEILADIQGSLKEFSNLSTRTGTETYTSYRTVSTSKWYNPFSWGSSTDVATTHTRSYQYVLASDAVEKVTGYGNESAASINRKFSENFDPQTIKLELRKALLKEMETGSADFNPGWFRSVIEQGIRELQIPVFTMNYGNEADAIVQEFQGEIRSDKMDSLNLMLSKALHKIFERIQKLFIPAVAEVCDQLEKARETLAAVLTENLHKELAELEKAFADKAAEMDSYKKLLARLEEEKK</sequence>
<evidence type="ECO:0000259" key="7">
    <source>
        <dbReference type="Pfam" id="PF00350"/>
    </source>
</evidence>
<dbReference type="SUPFAM" id="SSF52540">
    <property type="entry name" value="P-loop containing nucleoside triphosphate hydrolases"/>
    <property type="match status" value="1"/>
</dbReference>
<name>A0A562RXI8_9BACT</name>
<feature type="domain" description="Dynamin N-terminal" evidence="7">
    <location>
        <begin position="53"/>
        <end position="255"/>
    </location>
</feature>
<keyword evidence="4" id="KW-0342">GTP-binding</keyword>
<dbReference type="EMBL" id="VLLC01000009">
    <property type="protein sequence ID" value="TWI73050.1"/>
    <property type="molecule type" value="Genomic_DNA"/>
</dbReference>
<comment type="subcellular location">
    <subcellularLocation>
        <location evidence="1">Membrane</location>
    </subcellularLocation>
</comment>
<feature type="coiled-coil region" evidence="6">
    <location>
        <begin position="665"/>
        <end position="699"/>
    </location>
</feature>
<dbReference type="PANTHER" id="PTHR10465:SF0">
    <property type="entry name" value="SARCALUMENIN"/>
    <property type="match status" value="1"/>
</dbReference>
<dbReference type="AlphaFoldDB" id="A0A562RXI8"/>
<accession>A0A562RXI8</accession>
<dbReference type="PANTHER" id="PTHR10465">
    <property type="entry name" value="TRANSMEMBRANE GTPASE FZO1"/>
    <property type="match status" value="1"/>
</dbReference>
<dbReference type="Proteomes" id="UP000318307">
    <property type="component" value="Unassembled WGS sequence"/>
</dbReference>
<dbReference type="GO" id="GO:0016020">
    <property type="term" value="C:membrane"/>
    <property type="evidence" value="ECO:0007669"/>
    <property type="project" value="UniProtKB-SubCell"/>
</dbReference>
<evidence type="ECO:0000256" key="6">
    <source>
        <dbReference type="SAM" id="Coils"/>
    </source>
</evidence>
<dbReference type="RefSeq" id="WP_144684032.1">
    <property type="nucleotide sequence ID" value="NZ_VLLC01000009.1"/>
</dbReference>
<dbReference type="InterPro" id="IPR027094">
    <property type="entry name" value="Mitofusin_fam"/>
</dbReference>